<dbReference type="SUPFAM" id="SSF48208">
    <property type="entry name" value="Six-hairpin glycosidases"/>
    <property type="match status" value="1"/>
</dbReference>
<proteinExistence type="inferred from homology"/>
<dbReference type="Proteomes" id="UP000095558">
    <property type="component" value="Unassembled WGS sequence"/>
</dbReference>
<dbReference type="EMBL" id="CYZV01000033">
    <property type="protein sequence ID" value="CUO59033.1"/>
    <property type="molecule type" value="Genomic_DNA"/>
</dbReference>
<dbReference type="InterPro" id="IPR002037">
    <property type="entry name" value="Glyco_hydro_8"/>
</dbReference>
<keyword evidence="3 4" id="KW-0326">Glycosidase</keyword>
<dbReference type="AlphaFoldDB" id="A0A174G9E7"/>
<dbReference type="InterPro" id="IPR012341">
    <property type="entry name" value="6hp_glycosidase-like_sf"/>
</dbReference>
<dbReference type="InterPro" id="IPR008928">
    <property type="entry name" value="6-hairpin_glycosidase_sf"/>
</dbReference>
<dbReference type="Pfam" id="PF01270">
    <property type="entry name" value="Glyco_hydro_8"/>
    <property type="match status" value="1"/>
</dbReference>
<dbReference type="OrthoDB" id="9803461at2"/>
<comment type="similarity">
    <text evidence="1">Belongs to the glycosyl hydrolase 8 (cellulase D) family.</text>
</comment>
<gene>
    <name evidence="4" type="ORF">ERS852470_02780</name>
</gene>
<dbReference type="GO" id="GO:0033951">
    <property type="term" value="F:oligosaccharide reducing-end xylanase activity"/>
    <property type="evidence" value="ECO:0007669"/>
    <property type="project" value="UniProtKB-EC"/>
</dbReference>
<dbReference type="EC" id="3.2.1.156" evidence="4"/>
<protein>
    <submittedName>
        <fullName evidence="4">Endoglucanase Y</fullName>
        <ecNumber evidence="4">3.2.1.156</ecNumber>
    </submittedName>
</protein>
<dbReference type="RefSeq" id="WP_055277475.1">
    <property type="nucleotide sequence ID" value="NZ_CYZV01000033.1"/>
</dbReference>
<evidence type="ECO:0000256" key="3">
    <source>
        <dbReference type="ARBA" id="ARBA00023295"/>
    </source>
</evidence>
<evidence type="ECO:0000313" key="5">
    <source>
        <dbReference type="Proteomes" id="UP000095558"/>
    </source>
</evidence>
<keyword evidence="2 4" id="KW-0378">Hydrolase</keyword>
<organism evidence="4 5">
    <name type="scientific">Clostridium disporicum</name>
    <dbReference type="NCBI Taxonomy" id="84024"/>
    <lineage>
        <taxon>Bacteria</taxon>
        <taxon>Bacillati</taxon>
        <taxon>Bacillota</taxon>
        <taxon>Clostridia</taxon>
        <taxon>Eubacteriales</taxon>
        <taxon>Clostridiaceae</taxon>
        <taxon>Clostridium</taxon>
    </lineage>
</organism>
<dbReference type="Gene3D" id="1.50.10.10">
    <property type="match status" value="1"/>
</dbReference>
<dbReference type="GO" id="GO:0005975">
    <property type="term" value="P:carbohydrate metabolic process"/>
    <property type="evidence" value="ECO:0007669"/>
    <property type="project" value="InterPro"/>
</dbReference>
<dbReference type="PRINTS" id="PR00735">
    <property type="entry name" value="GLHYDRLASE8"/>
</dbReference>
<reference evidence="4 5" key="1">
    <citation type="submission" date="2015-09" db="EMBL/GenBank/DDBJ databases">
        <authorList>
            <consortium name="Pathogen Informatics"/>
        </authorList>
    </citation>
    <scope>NUCLEOTIDE SEQUENCE [LARGE SCALE GENOMIC DNA]</scope>
    <source>
        <strain evidence="4 5">2789STDY5834855</strain>
    </source>
</reference>
<sequence length="373" mass="44074">MIKYNEKNYRNILNEYGYSIEEIENRLDDVYNTMFYGPDCEKLYHEYGNDMAYFVDTGNNDARTEGMSYAMMMCVQRDMKQEFDKLWKWTKKYMWMESGINKGYFAWSVSTEGVKNSDGPAPDGEEYFALALFFASHRWGDGEGIFNYSKEAKDILHECIHKGEEGEGNPMWNPENKLIKFVPNLEITDPSYHLPHFYELFSLWANEEDREFWREAANSSREYLKKACNPITGLAPEYSYYNGEPYCNDNRQRYYSDSYRVIGNLALDYYWFEKEQWECECIEKIQVFFNETVKGKDDLVYEIDGTIINEKALHPTAIIATNAMGSLVNRGKYSKECIEKFWNTPLRTGARRYYDNCLYIFALLALSGNYRVW</sequence>
<evidence type="ECO:0000256" key="1">
    <source>
        <dbReference type="ARBA" id="ARBA00009209"/>
    </source>
</evidence>
<evidence type="ECO:0000313" key="4">
    <source>
        <dbReference type="EMBL" id="CUO59033.1"/>
    </source>
</evidence>
<name>A0A174G9E7_9CLOT</name>
<evidence type="ECO:0000256" key="2">
    <source>
        <dbReference type="ARBA" id="ARBA00022801"/>
    </source>
</evidence>
<accession>A0A174G9E7</accession>